<feature type="non-terminal residue" evidence="1">
    <location>
        <position position="1"/>
    </location>
</feature>
<dbReference type="AlphaFoldDB" id="M9LC87"/>
<comment type="caution">
    <text evidence="1">The sequence shown here is derived from an EMBL/GenBank/DDBJ whole genome shotgun (WGS) entry which is preliminary data.</text>
</comment>
<reference evidence="1 2" key="1">
    <citation type="submission" date="2012-10" db="EMBL/GenBank/DDBJ databases">
        <title>Draft Genome Sequence of Paenibacillus popilliae ATCC 14706T.</title>
        <authorList>
            <person name="Iiyama K."/>
            <person name="Mori K."/>
            <person name="Mon H."/>
            <person name="Chieda Y."/>
            <person name="Lee J.M."/>
            <person name="Kusakabe T."/>
            <person name="Tashiro K."/>
            <person name="Asano S."/>
            <person name="Yasunaga-Aoki C."/>
            <person name="Shimizu S."/>
        </authorList>
    </citation>
    <scope>NUCLEOTIDE SEQUENCE [LARGE SCALE GENOMIC DNA]</scope>
    <source>
        <strain evidence="1 2">ATCC 14706</strain>
    </source>
</reference>
<organism evidence="1 2">
    <name type="scientific">Paenibacillus popilliae ATCC 14706</name>
    <dbReference type="NCBI Taxonomy" id="1212764"/>
    <lineage>
        <taxon>Bacteria</taxon>
        <taxon>Bacillati</taxon>
        <taxon>Bacillota</taxon>
        <taxon>Bacilli</taxon>
        <taxon>Bacillales</taxon>
        <taxon>Paenibacillaceae</taxon>
        <taxon>Paenibacillus</taxon>
    </lineage>
</organism>
<gene>
    <name evidence="1" type="ORF">PPOP_3046</name>
</gene>
<proteinExistence type="predicted"/>
<evidence type="ECO:0000313" key="1">
    <source>
        <dbReference type="EMBL" id="GAC43647.1"/>
    </source>
</evidence>
<protein>
    <submittedName>
        <fullName evidence="1">ATPase</fullName>
    </submittedName>
</protein>
<dbReference type="EMBL" id="BALG01000229">
    <property type="protein sequence ID" value="GAC43647.1"/>
    <property type="molecule type" value="Genomic_DNA"/>
</dbReference>
<accession>M9LC87</accession>
<dbReference type="RefSeq" id="WP_006287342.1">
    <property type="nucleotide sequence ID" value="NZ_BALG01000229.1"/>
</dbReference>
<dbReference type="Proteomes" id="UP000029453">
    <property type="component" value="Unassembled WGS sequence"/>
</dbReference>
<sequence>VVKEKKQIATGMIAYTMMLKSKIQRDTHHMGVSLNSSYLEISEKYNKERSVYNAKKTTALYRYCVIYVGRLYEKDNRTAPPTYNTKSDA</sequence>
<name>M9LC87_PAEPP</name>
<evidence type="ECO:0000313" key="2">
    <source>
        <dbReference type="Proteomes" id="UP000029453"/>
    </source>
</evidence>
<keyword evidence="2" id="KW-1185">Reference proteome</keyword>